<organism evidence="1">
    <name type="scientific">Sipha flava</name>
    <name type="common">yellow sugarcane aphid</name>
    <dbReference type="NCBI Taxonomy" id="143950"/>
    <lineage>
        <taxon>Eukaryota</taxon>
        <taxon>Metazoa</taxon>
        <taxon>Ecdysozoa</taxon>
        <taxon>Arthropoda</taxon>
        <taxon>Hexapoda</taxon>
        <taxon>Insecta</taxon>
        <taxon>Pterygota</taxon>
        <taxon>Neoptera</taxon>
        <taxon>Paraneoptera</taxon>
        <taxon>Hemiptera</taxon>
        <taxon>Sternorrhyncha</taxon>
        <taxon>Aphidomorpha</taxon>
        <taxon>Aphidoidea</taxon>
        <taxon>Aphididae</taxon>
        <taxon>Sipha</taxon>
    </lineage>
</organism>
<protein>
    <submittedName>
        <fullName evidence="1">Uncharacterized protein</fullName>
    </submittedName>
</protein>
<gene>
    <name evidence="1" type="ORF">g.89497</name>
</gene>
<dbReference type="AlphaFoldDB" id="A0A2S2PYD6"/>
<sequence length="136" mass="14481">METKKMPYNQLLRELAAFSAATVCRRRQRRLLQFGREHKLLFGVVGGAIVLARNSATAADCGMASGVQVMASGALKMSVATAARVTVVAVVVSRIVFPKTNGSGQQSTAPTGNSRPYICKATVAVLVIVSSRKEDR</sequence>
<proteinExistence type="predicted"/>
<reference evidence="1" key="1">
    <citation type="submission" date="2018-04" db="EMBL/GenBank/DDBJ databases">
        <title>Transcriptome assembly of Sipha flava.</title>
        <authorList>
            <person name="Scully E.D."/>
            <person name="Geib S.M."/>
            <person name="Palmer N.A."/>
            <person name="Koch K."/>
            <person name="Bradshaw J."/>
            <person name="Heng-Moss T."/>
            <person name="Sarath G."/>
        </authorList>
    </citation>
    <scope>NUCLEOTIDE SEQUENCE</scope>
</reference>
<evidence type="ECO:0000313" key="1">
    <source>
        <dbReference type="EMBL" id="MBY70538.1"/>
    </source>
</evidence>
<name>A0A2S2PYD6_9HEMI</name>
<dbReference type="EMBL" id="GGMS01001335">
    <property type="protein sequence ID" value="MBY70538.1"/>
    <property type="molecule type" value="Transcribed_RNA"/>
</dbReference>
<accession>A0A2S2PYD6</accession>